<dbReference type="RefSeq" id="WP_044186568.1">
    <property type="nucleotide sequence ID" value="NZ_JMCB01000004.1"/>
</dbReference>
<comment type="caution">
    <text evidence="3">The sequence shown here is derived from an EMBL/GenBank/DDBJ whole genome shotgun (WGS) entry which is preliminary data.</text>
</comment>
<dbReference type="InterPro" id="IPR011006">
    <property type="entry name" value="CheY-like_superfamily"/>
</dbReference>
<evidence type="ECO:0000313" key="4">
    <source>
        <dbReference type="Proteomes" id="UP000028725"/>
    </source>
</evidence>
<comment type="caution">
    <text evidence="1">Lacks conserved residue(s) required for the propagation of feature annotation.</text>
</comment>
<gene>
    <name evidence="3" type="ORF">DB31_6357</name>
</gene>
<evidence type="ECO:0000256" key="1">
    <source>
        <dbReference type="PROSITE-ProRule" id="PRU00169"/>
    </source>
</evidence>
<dbReference type="AlphaFoldDB" id="A0A085WNW9"/>
<dbReference type="InterPro" id="IPR001789">
    <property type="entry name" value="Sig_transdc_resp-reg_receiver"/>
</dbReference>
<dbReference type="PROSITE" id="PS50110">
    <property type="entry name" value="RESPONSE_REGULATORY"/>
    <property type="match status" value="1"/>
</dbReference>
<dbReference type="Proteomes" id="UP000028725">
    <property type="component" value="Unassembled WGS sequence"/>
</dbReference>
<evidence type="ECO:0000259" key="2">
    <source>
        <dbReference type="PROSITE" id="PS50110"/>
    </source>
</evidence>
<dbReference type="OrthoDB" id="5524731at2"/>
<dbReference type="EMBL" id="JMCB01000004">
    <property type="protein sequence ID" value="KFE69382.1"/>
    <property type="molecule type" value="Genomic_DNA"/>
</dbReference>
<keyword evidence="4" id="KW-1185">Reference proteome</keyword>
<dbReference type="SUPFAM" id="SSF52172">
    <property type="entry name" value="CheY-like"/>
    <property type="match status" value="1"/>
</dbReference>
<organism evidence="3 4">
    <name type="scientific">Hyalangium minutum</name>
    <dbReference type="NCBI Taxonomy" id="394096"/>
    <lineage>
        <taxon>Bacteria</taxon>
        <taxon>Pseudomonadati</taxon>
        <taxon>Myxococcota</taxon>
        <taxon>Myxococcia</taxon>
        <taxon>Myxococcales</taxon>
        <taxon>Cystobacterineae</taxon>
        <taxon>Archangiaceae</taxon>
        <taxon>Hyalangium</taxon>
    </lineage>
</organism>
<protein>
    <recommendedName>
        <fullName evidence="2">Response regulatory domain-containing protein</fullName>
    </recommendedName>
</protein>
<accession>A0A085WNW9</accession>
<name>A0A085WNW9_9BACT</name>
<reference evidence="3 4" key="1">
    <citation type="submission" date="2014-04" db="EMBL/GenBank/DDBJ databases">
        <title>Genome assembly of Hyalangium minutum DSM 14724.</title>
        <authorList>
            <person name="Sharma G."/>
            <person name="Subramanian S."/>
        </authorList>
    </citation>
    <scope>NUCLEOTIDE SEQUENCE [LARGE SCALE GENOMIC DNA]</scope>
    <source>
        <strain evidence="3 4">DSM 14724</strain>
    </source>
</reference>
<proteinExistence type="predicted"/>
<feature type="domain" description="Response regulatory" evidence="2">
    <location>
        <begin position="1"/>
        <end position="113"/>
    </location>
</feature>
<dbReference type="GO" id="GO:0000160">
    <property type="term" value="P:phosphorelay signal transduction system"/>
    <property type="evidence" value="ECO:0007669"/>
    <property type="project" value="InterPro"/>
</dbReference>
<sequence length="125" mass="13202">MGARQAGQALLLGADESLAALLADVLSEVGISLHVGEGPPARPDLVLVQIERGESLLSALQGARDGTYPAPVFVLLPFADDRMMQRALRLGARGCFALGQPLEVLRRMVLSVLPAVGPLAPKRIR</sequence>
<dbReference type="STRING" id="394096.DB31_6357"/>
<evidence type="ECO:0000313" key="3">
    <source>
        <dbReference type="EMBL" id="KFE69382.1"/>
    </source>
</evidence>